<comment type="caution">
    <text evidence="1">The sequence shown here is derived from an EMBL/GenBank/DDBJ whole genome shotgun (WGS) entry which is preliminary data.</text>
</comment>
<name>A0A2P5ANJ0_PARAD</name>
<evidence type="ECO:0000313" key="1">
    <source>
        <dbReference type="EMBL" id="PON38125.1"/>
    </source>
</evidence>
<reference evidence="2" key="1">
    <citation type="submission" date="2016-06" db="EMBL/GenBank/DDBJ databases">
        <title>Parallel loss of symbiosis genes in relatives of nitrogen-fixing non-legume Parasponia.</title>
        <authorList>
            <person name="Van Velzen R."/>
            <person name="Holmer R."/>
            <person name="Bu F."/>
            <person name="Rutten L."/>
            <person name="Van Zeijl A."/>
            <person name="Liu W."/>
            <person name="Santuari L."/>
            <person name="Cao Q."/>
            <person name="Sharma T."/>
            <person name="Shen D."/>
            <person name="Roswanjaya Y."/>
            <person name="Wardhani T."/>
            <person name="Kalhor M.S."/>
            <person name="Jansen J."/>
            <person name="Van den Hoogen J."/>
            <person name="Gungor B."/>
            <person name="Hartog M."/>
            <person name="Hontelez J."/>
            <person name="Verver J."/>
            <person name="Yang W.-C."/>
            <person name="Schijlen E."/>
            <person name="Repin R."/>
            <person name="Schilthuizen M."/>
            <person name="Schranz E."/>
            <person name="Heidstra R."/>
            <person name="Miyata K."/>
            <person name="Fedorova E."/>
            <person name="Kohlen W."/>
            <person name="Bisseling T."/>
            <person name="Smit S."/>
            <person name="Geurts R."/>
        </authorList>
    </citation>
    <scope>NUCLEOTIDE SEQUENCE [LARGE SCALE GENOMIC DNA]</scope>
    <source>
        <strain evidence="2">cv. WU1-14</strain>
    </source>
</reference>
<keyword evidence="2" id="KW-1185">Reference proteome</keyword>
<proteinExistence type="predicted"/>
<dbReference type="Proteomes" id="UP000237105">
    <property type="component" value="Unassembled WGS sequence"/>
</dbReference>
<evidence type="ECO:0000313" key="2">
    <source>
        <dbReference type="Proteomes" id="UP000237105"/>
    </source>
</evidence>
<dbReference type="EMBL" id="JXTB01000505">
    <property type="protein sequence ID" value="PON38125.1"/>
    <property type="molecule type" value="Genomic_DNA"/>
</dbReference>
<gene>
    <name evidence="1" type="ORF">PanWU01x14_314950</name>
</gene>
<organism evidence="1 2">
    <name type="scientific">Parasponia andersonii</name>
    <name type="common">Sponia andersonii</name>
    <dbReference type="NCBI Taxonomy" id="3476"/>
    <lineage>
        <taxon>Eukaryota</taxon>
        <taxon>Viridiplantae</taxon>
        <taxon>Streptophyta</taxon>
        <taxon>Embryophyta</taxon>
        <taxon>Tracheophyta</taxon>
        <taxon>Spermatophyta</taxon>
        <taxon>Magnoliopsida</taxon>
        <taxon>eudicotyledons</taxon>
        <taxon>Gunneridae</taxon>
        <taxon>Pentapetalae</taxon>
        <taxon>rosids</taxon>
        <taxon>fabids</taxon>
        <taxon>Rosales</taxon>
        <taxon>Cannabaceae</taxon>
        <taxon>Parasponia</taxon>
    </lineage>
</organism>
<accession>A0A2P5ANJ0</accession>
<protein>
    <submittedName>
        <fullName evidence="1">Uncharacterized protein</fullName>
    </submittedName>
</protein>
<dbReference type="AlphaFoldDB" id="A0A2P5ANJ0"/>
<sequence>MPKRQIGVWRFVVTYLFQGDFVEIPGRSINEVEMDDVVGPNPSLTPDGLAQSDPNLDSWGSEAPRVYHHGIAALTPTVGRVRSPKGLPTEYNGKRLTAPDPDRAFNAILGRCVLGTSRPDRTAIYLDLTPDRLKPKEAAKIRPRQHRRDRRNLCL</sequence>